<evidence type="ECO:0000313" key="2">
    <source>
        <dbReference type="Proteomes" id="UP000188268"/>
    </source>
</evidence>
<reference evidence="1 2" key="1">
    <citation type="submission" date="2013-09" db="EMBL/GenBank/DDBJ databases">
        <title>Corchorus capsularis genome sequencing.</title>
        <authorList>
            <person name="Alam M."/>
            <person name="Haque M.S."/>
            <person name="Islam M.S."/>
            <person name="Emdad E.M."/>
            <person name="Islam M.M."/>
            <person name="Ahmed B."/>
            <person name="Halim A."/>
            <person name="Hossen Q.M.M."/>
            <person name="Hossain M.Z."/>
            <person name="Ahmed R."/>
            <person name="Khan M.M."/>
            <person name="Islam R."/>
            <person name="Rashid M.M."/>
            <person name="Khan S.A."/>
            <person name="Rahman M.S."/>
            <person name="Alam M."/>
        </authorList>
    </citation>
    <scope>NUCLEOTIDE SEQUENCE [LARGE SCALE GENOMIC DNA]</scope>
    <source>
        <strain evidence="2">cv. CVL-1</strain>
        <tissue evidence="1">Whole seedling</tissue>
    </source>
</reference>
<accession>A0A1R3HZM3</accession>
<dbReference type="AlphaFoldDB" id="A0A1R3HZM3"/>
<name>A0A1R3HZM3_COCAP</name>
<keyword evidence="2" id="KW-1185">Reference proteome</keyword>
<dbReference type="EMBL" id="AWWV01010967">
    <property type="protein sequence ID" value="OMO75749.1"/>
    <property type="molecule type" value="Genomic_DNA"/>
</dbReference>
<evidence type="ECO:0000313" key="1">
    <source>
        <dbReference type="EMBL" id="OMO75749.1"/>
    </source>
</evidence>
<organism evidence="1 2">
    <name type="scientific">Corchorus capsularis</name>
    <name type="common">Jute</name>
    <dbReference type="NCBI Taxonomy" id="210143"/>
    <lineage>
        <taxon>Eukaryota</taxon>
        <taxon>Viridiplantae</taxon>
        <taxon>Streptophyta</taxon>
        <taxon>Embryophyta</taxon>
        <taxon>Tracheophyta</taxon>
        <taxon>Spermatophyta</taxon>
        <taxon>Magnoliopsida</taxon>
        <taxon>eudicotyledons</taxon>
        <taxon>Gunneridae</taxon>
        <taxon>Pentapetalae</taxon>
        <taxon>rosids</taxon>
        <taxon>malvids</taxon>
        <taxon>Malvales</taxon>
        <taxon>Malvaceae</taxon>
        <taxon>Grewioideae</taxon>
        <taxon>Apeibeae</taxon>
        <taxon>Corchorus</taxon>
    </lineage>
</organism>
<dbReference type="OrthoDB" id="999895at2759"/>
<sequence>MPFVILIYNVVGAANPGCRRRSIGFVYDYHPHLMVVTKTRVSRAHAKDTMKHFGYCHAQALDPIGYLGGEWLLWNCNNADVDLAMKKLSMLELVVYHPCNYGSRPSTSVPVGVYEGMFVLVVCVSSWLVCLCFETLESVLDTIQNPWINPSMNKPRIPPSLAWNNLVAVEKNLKLSRNLNRLVPPESFFVVGSLYKGRMIEELVENELKDAKACAIREA</sequence>
<proteinExistence type="predicted"/>
<dbReference type="Proteomes" id="UP000188268">
    <property type="component" value="Unassembled WGS sequence"/>
</dbReference>
<protein>
    <submittedName>
        <fullName evidence="1">Uncharacterized protein</fullName>
    </submittedName>
</protein>
<comment type="caution">
    <text evidence="1">The sequence shown here is derived from an EMBL/GenBank/DDBJ whole genome shotgun (WGS) entry which is preliminary data.</text>
</comment>
<dbReference type="Gramene" id="OMO75749">
    <property type="protein sequence ID" value="OMO75749"/>
    <property type="gene ID" value="CCACVL1_16057"/>
</dbReference>
<gene>
    <name evidence="1" type="ORF">CCACVL1_16057</name>
</gene>